<keyword evidence="6" id="KW-0676">Redox-active center</keyword>
<dbReference type="PROSITE" id="PS51352">
    <property type="entry name" value="THIOREDOXIN_2"/>
    <property type="match status" value="1"/>
</dbReference>
<evidence type="ECO:0000256" key="2">
    <source>
        <dbReference type="ARBA" id="ARBA00005791"/>
    </source>
</evidence>
<dbReference type="GO" id="GO:0016491">
    <property type="term" value="F:oxidoreductase activity"/>
    <property type="evidence" value="ECO:0007669"/>
    <property type="project" value="InterPro"/>
</dbReference>
<dbReference type="PANTHER" id="PTHR35891">
    <property type="entry name" value="THIOL:DISULFIDE INTERCHANGE PROTEIN DSBA"/>
    <property type="match status" value="1"/>
</dbReference>
<dbReference type="Gene3D" id="3.40.30.10">
    <property type="entry name" value="Glutaredoxin"/>
    <property type="match status" value="1"/>
</dbReference>
<evidence type="ECO:0000256" key="5">
    <source>
        <dbReference type="ARBA" id="ARBA00023157"/>
    </source>
</evidence>
<dbReference type="GeneID" id="89457916"/>
<evidence type="ECO:0000313" key="12">
    <source>
        <dbReference type="EMBL" id="MDP2522845.1"/>
    </source>
</evidence>
<dbReference type="GO" id="GO:0042597">
    <property type="term" value="C:periplasmic space"/>
    <property type="evidence" value="ECO:0007669"/>
    <property type="project" value="UniProtKB-SubCell"/>
</dbReference>
<comment type="similarity">
    <text evidence="2">Belongs to the thioredoxin family. DsbA subfamily.</text>
</comment>
<evidence type="ECO:0000256" key="1">
    <source>
        <dbReference type="ARBA" id="ARBA00004418"/>
    </source>
</evidence>
<proteinExistence type="inferred from homology"/>
<gene>
    <name evidence="11" type="ORF">Q4490_07000</name>
    <name evidence="12" type="ORF">Q8W30_09725</name>
</gene>
<evidence type="ECO:0000313" key="13">
    <source>
        <dbReference type="Proteomes" id="UP001169862"/>
    </source>
</evidence>
<evidence type="ECO:0000313" key="11">
    <source>
        <dbReference type="EMBL" id="MDO6453308.1"/>
    </source>
</evidence>
<sequence>MLKSLASAALAIGLAFSTAHAADYVAGKDYIELPTAVKTSDPTRVEVTEMFGYPCPHCNSFEPLLSTWEKKQDDINFQRVPVVFGRSWEAPARAYYTAELLDKVDETHQAMFDAIHIQRKRLNSVEAMADFYASLGVDKEKFEKTYNSFAVNMKLNQGDSKVRSYQVDGVPSMVVNGKYRVTAGTAGGQANMLDVVDFLVAKEQAAMAKE</sequence>
<dbReference type="Proteomes" id="UP001169862">
    <property type="component" value="Unassembled WGS sequence"/>
</dbReference>
<evidence type="ECO:0000256" key="9">
    <source>
        <dbReference type="SAM" id="SignalP"/>
    </source>
</evidence>
<evidence type="ECO:0000256" key="4">
    <source>
        <dbReference type="ARBA" id="ARBA00022764"/>
    </source>
</evidence>
<dbReference type="EMBL" id="JAUYVO010000006">
    <property type="protein sequence ID" value="MDP2522845.1"/>
    <property type="molecule type" value="Genomic_DNA"/>
</dbReference>
<dbReference type="Pfam" id="PF01323">
    <property type="entry name" value="DSBA"/>
    <property type="match status" value="1"/>
</dbReference>
<dbReference type="InterPro" id="IPR023205">
    <property type="entry name" value="DsbA/DsbL"/>
</dbReference>
<dbReference type="InterPro" id="IPR036249">
    <property type="entry name" value="Thioredoxin-like_sf"/>
</dbReference>
<feature type="chain" id="PRO_5043510530" description="Thiol:disulfide interchange protein" evidence="9">
    <location>
        <begin position="22"/>
        <end position="210"/>
    </location>
</feature>
<dbReference type="SUPFAM" id="SSF52833">
    <property type="entry name" value="Thioredoxin-like"/>
    <property type="match status" value="1"/>
</dbReference>
<dbReference type="Proteomes" id="UP001177341">
    <property type="component" value="Unassembled WGS sequence"/>
</dbReference>
<name>A0AAW7XK32_9GAMM</name>
<evidence type="ECO:0000256" key="6">
    <source>
        <dbReference type="ARBA" id="ARBA00023284"/>
    </source>
</evidence>
<keyword evidence="5 7" id="KW-1015">Disulfide bond</keyword>
<evidence type="ECO:0000256" key="8">
    <source>
        <dbReference type="PIRSR" id="PIRSR001488-1"/>
    </source>
</evidence>
<protein>
    <recommendedName>
        <fullName evidence="7">Thiol:disulfide interchange protein</fullName>
    </recommendedName>
</protein>
<evidence type="ECO:0000313" key="14">
    <source>
        <dbReference type="Proteomes" id="UP001177341"/>
    </source>
</evidence>
<keyword evidence="14" id="KW-1185">Reference proteome</keyword>
<feature type="disulfide bond" description="Redox-active" evidence="8">
    <location>
        <begin position="55"/>
        <end position="58"/>
    </location>
</feature>
<accession>A0AAW7XK32</accession>
<dbReference type="RefSeq" id="WP_075174098.1">
    <property type="nucleotide sequence ID" value="NZ_CAXHZV010000013.1"/>
</dbReference>
<dbReference type="InterPro" id="IPR050824">
    <property type="entry name" value="Thiol_disulfide_DsbA"/>
</dbReference>
<evidence type="ECO:0000256" key="7">
    <source>
        <dbReference type="PIRNR" id="PIRNR001488"/>
    </source>
</evidence>
<dbReference type="PIRSF" id="PIRSF001488">
    <property type="entry name" value="Tdi_protein"/>
    <property type="match status" value="1"/>
</dbReference>
<dbReference type="AlphaFoldDB" id="A0AAW7XK32"/>
<organism evidence="11 13">
    <name type="scientific">Neptunomonas phycophila</name>
    <dbReference type="NCBI Taxonomy" id="1572645"/>
    <lineage>
        <taxon>Bacteria</taxon>
        <taxon>Pseudomonadati</taxon>
        <taxon>Pseudomonadota</taxon>
        <taxon>Gammaproteobacteria</taxon>
        <taxon>Oceanospirillales</taxon>
        <taxon>Oceanospirillaceae</taxon>
        <taxon>Neptunomonas</taxon>
    </lineage>
</organism>
<dbReference type="EMBL" id="JAUOPG010000003">
    <property type="protein sequence ID" value="MDO6453308.1"/>
    <property type="molecule type" value="Genomic_DNA"/>
</dbReference>
<keyword evidence="3 9" id="KW-0732">Signal</keyword>
<dbReference type="PANTHER" id="PTHR35891:SF2">
    <property type="entry name" value="THIOL:DISULFIDE INTERCHANGE PROTEIN DSBA"/>
    <property type="match status" value="1"/>
</dbReference>
<comment type="caution">
    <text evidence="11">The sequence shown here is derived from an EMBL/GenBank/DDBJ whole genome shotgun (WGS) entry which is preliminary data.</text>
</comment>
<keyword evidence="4 7" id="KW-0574">Periplasm</keyword>
<feature type="domain" description="Thioredoxin" evidence="10">
    <location>
        <begin position="10"/>
        <end position="201"/>
    </location>
</feature>
<evidence type="ECO:0000259" key="10">
    <source>
        <dbReference type="PROSITE" id="PS51352"/>
    </source>
</evidence>
<dbReference type="InterPro" id="IPR001853">
    <property type="entry name" value="DSBA-like_thioredoxin_dom"/>
</dbReference>
<reference evidence="11" key="1">
    <citation type="submission" date="2023-07" db="EMBL/GenBank/DDBJ databases">
        <title>Genome content predicts the carbon catabolic preferences of heterotrophic bacteria.</title>
        <authorList>
            <person name="Gralka M."/>
        </authorList>
    </citation>
    <scope>NUCLEOTIDE SEQUENCE</scope>
    <source>
        <strain evidence="12">5G01</strain>
        <strain evidence="11">I2M16</strain>
    </source>
</reference>
<comment type="subcellular location">
    <subcellularLocation>
        <location evidence="1 7">Periplasm</location>
    </subcellularLocation>
</comment>
<feature type="signal peptide" evidence="9">
    <location>
        <begin position="1"/>
        <end position="21"/>
    </location>
</feature>
<evidence type="ECO:0000256" key="3">
    <source>
        <dbReference type="ARBA" id="ARBA00022729"/>
    </source>
</evidence>
<dbReference type="InterPro" id="IPR013766">
    <property type="entry name" value="Thioredoxin_domain"/>
</dbReference>
<dbReference type="CDD" id="cd03019">
    <property type="entry name" value="DsbA_DsbA"/>
    <property type="match status" value="1"/>
</dbReference>